<dbReference type="Proteomes" id="UP001459204">
    <property type="component" value="Unassembled WGS sequence"/>
</dbReference>
<keyword evidence="3" id="KW-0378">Hydrolase</keyword>
<keyword evidence="8" id="KW-1185">Reference proteome</keyword>
<dbReference type="PROSITE" id="PS01302">
    <property type="entry name" value="UPF0758"/>
    <property type="match status" value="1"/>
</dbReference>
<keyword evidence="1" id="KW-0645">Protease</keyword>
<keyword evidence="5" id="KW-0482">Metalloprotease</keyword>
<dbReference type="SUPFAM" id="SSF102712">
    <property type="entry name" value="JAB1/MPN domain"/>
    <property type="match status" value="1"/>
</dbReference>
<dbReference type="PANTHER" id="PTHR30471">
    <property type="entry name" value="DNA REPAIR PROTEIN RADC"/>
    <property type="match status" value="1"/>
</dbReference>
<protein>
    <submittedName>
        <fullName evidence="7">JAB domain-containing protein</fullName>
    </submittedName>
</protein>
<evidence type="ECO:0000256" key="2">
    <source>
        <dbReference type="ARBA" id="ARBA00022723"/>
    </source>
</evidence>
<evidence type="ECO:0000256" key="4">
    <source>
        <dbReference type="ARBA" id="ARBA00022833"/>
    </source>
</evidence>
<proteinExistence type="predicted"/>
<evidence type="ECO:0000313" key="7">
    <source>
        <dbReference type="EMBL" id="MEL1263072.1"/>
    </source>
</evidence>
<dbReference type="InterPro" id="IPR037518">
    <property type="entry name" value="MPN"/>
</dbReference>
<dbReference type="InterPro" id="IPR001405">
    <property type="entry name" value="UPF0758"/>
</dbReference>
<evidence type="ECO:0000256" key="3">
    <source>
        <dbReference type="ARBA" id="ARBA00022801"/>
    </source>
</evidence>
<evidence type="ECO:0000313" key="8">
    <source>
        <dbReference type="Proteomes" id="UP001459204"/>
    </source>
</evidence>
<evidence type="ECO:0000256" key="5">
    <source>
        <dbReference type="ARBA" id="ARBA00023049"/>
    </source>
</evidence>
<dbReference type="PROSITE" id="PS50249">
    <property type="entry name" value="MPN"/>
    <property type="match status" value="1"/>
</dbReference>
<dbReference type="CDD" id="cd08071">
    <property type="entry name" value="MPN_DUF2466"/>
    <property type="match status" value="1"/>
</dbReference>
<accession>A0ABU9IXD7</accession>
<name>A0ABU9IXD7_9GAMM</name>
<keyword evidence="4" id="KW-0862">Zinc</keyword>
<dbReference type="EMBL" id="JBBWWT010000001">
    <property type="protein sequence ID" value="MEL1263072.1"/>
    <property type="molecule type" value="Genomic_DNA"/>
</dbReference>
<sequence>MLVRSRIPALADARIPSSEEVIRARDDRTIARALRILERRACGPGPSLGDLSSAGAFFRLRLGGEAREHFEAAFLDSQHRLIAVERLFSGSVDGTEVRPRIVVQRALALNAAAVTVAHNHPSGNAEPSAADRAVTARLQSALQLVEIRLLDHFVVTADQAVSMATRGLV</sequence>
<dbReference type="InterPro" id="IPR020891">
    <property type="entry name" value="UPF0758_CS"/>
</dbReference>
<evidence type="ECO:0000256" key="1">
    <source>
        <dbReference type="ARBA" id="ARBA00022670"/>
    </source>
</evidence>
<dbReference type="Gene3D" id="3.40.140.10">
    <property type="entry name" value="Cytidine Deaminase, domain 2"/>
    <property type="match status" value="1"/>
</dbReference>
<reference evidence="7 8" key="1">
    <citation type="submission" date="2024-04" db="EMBL/GenBank/DDBJ databases">
        <title>Draft genome sequence of Pseudoxanthomonas putridarboris WD12.</title>
        <authorList>
            <person name="Oh J."/>
        </authorList>
    </citation>
    <scope>NUCLEOTIDE SEQUENCE [LARGE SCALE GENOMIC DNA]</scope>
    <source>
        <strain evidence="7 8">WD12</strain>
    </source>
</reference>
<gene>
    <name evidence="7" type="ORF">AAD027_01610</name>
</gene>
<dbReference type="RefSeq" id="WP_341724727.1">
    <property type="nucleotide sequence ID" value="NZ_JBBWWT010000001.1"/>
</dbReference>
<dbReference type="InterPro" id="IPR025657">
    <property type="entry name" value="RadC_JAB"/>
</dbReference>
<organism evidence="7 8">
    <name type="scientific">Pseudoxanthomonas putridarboris</name>
    <dbReference type="NCBI Taxonomy" id="752605"/>
    <lineage>
        <taxon>Bacteria</taxon>
        <taxon>Pseudomonadati</taxon>
        <taxon>Pseudomonadota</taxon>
        <taxon>Gammaproteobacteria</taxon>
        <taxon>Lysobacterales</taxon>
        <taxon>Lysobacteraceae</taxon>
        <taxon>Pseudoxanthomonas</taxon>
    </lineage>
</organism>
<feature type="domain" description="MPN" evidence="6">
    <location>
        <begin position="46"/>
        <end position="169"/>
    </location>
</feature>
<dbReference type="PANTHER" id="PTHR30471:SF3">
    <property type="entry name" value="UPF0758 PROTEIN YEES-RELATED"/>
    <property type="match status" value="1"/>
</dbReference>
<keyword evidence="2" id="KW-0479">Metal-binding</keyword>
<evidence type="ECO:0000259" key="6">
    <source>
        <dbReference type="PROSITE" id="PS50249"/>
    </source>
</evidence>
<dbReference type="Pfam" id="PF04002">
    <property type="entry name" value="RadC"/>
    <property type="match status" value="1"/>
</dbReference>
<comment type="caution">
    <text evidence="7">The sequence shown here is derived from an EMBL/GenBank/DDBJ whole genome shotgun (WGS) entry which is preliminary data.</text>
</comment>